<evidence type="ECO:0000313" key="1">
    <source>
        <dbReference type="Proteomes" id="UP000887540"/>
    </source>
</evidence>
<dbReference type="PANTHER" id="PTHR32015:SF1">
    <property type="entry name" value="LIPASE"/>
    <property type="match status" value="1"/>
</dbReference>
<name>A0A914EMW8_9BILA</name>
<dbReference type="WBParaSite" id="ACRNAN_scaffold9370.g31745.t1">
    <property type="protein sequence ID" value="ACRNAN_scaffold9370.g31745.t1"/>
    <property type="gene ID" value="ACRNAN_scaffold9370.g31745"/>
</dbReference>
<keyword evidence="1" id="KW-1185">Reference proteome</keyword>
<organism evidence="1 2">
    <name type="scientific">Acrobeloides nanus</name>
    <dbReference type="NCBI Taxonomy" id="290746"/>
    <lineage>
        <taxon>Eukaryota</taxon>
        <taxon>Metazoa</taxon>
        <taxon>Ecdysozoa</taxon>
        <taxon>Nematoda</taxon>
        <taxon>Chromadorea</taxon>
        <taxon>Rhabditida</taxon>
        <taxon>Tylenchina</taxon>
        <taxon>Cephalobomorpha</taxon>
        <taxon>Cephaloboidea</taxon>
        <taxon>Cephalobidae</taxon>
        <taxon>Acrobeloides</taxon>
    </lineage>
</organism>
<dbReference type="GO" id="GO:0016042">
    <property type="term" value="P:lipid catabolic process"/>
    <property type="evidence" value="ECO:0007669"/>
    <property type="project" value="InterPro"/>
</dbReference>
<evidence type="ECO:0000313" key="2">
    <source>
        <dbReference type="WBParaSite" id="ACRNAN_scaffold9370.g31745.t1"/>
    </source>
</evidence>
<accession>A0A914EMW8</accession>
<reference evidence="2" key="1">
    <citation type="submission" date="2022-11" db="UniProtKB">
        <authorList>
            <consortium name="WormBaseParasite"/>
        </authorList>
    </citation>
    <scope>IDENTIFICATION</scope>
</reference>
<sequence length="229" mass="24931">MEIPMLLYKGYTTQELYATTWGDASALNAATRVHDCATLGRLRRWVEAVMAYTNATKISVITHSMGVTLGRKLIQGGAVTGDNCNLGASLIPNVDTYVGLAGANYGMCFCEGGNAFVSATCNQKNGFWPGDSCGLNKLNCGEVPLTFPCDPTTVTYSSFLSALNSNSAKEGAYLFSVWSLVDTLTAWGRPSSLIRNSTDYKQYRNYTNMQIKDLTAPDQYNMIVYHTVS</sequence>
<dbReference type="InterPro" id="IPR029058">
    <property type="entry name" value="AB_hydrolase_fold"/>
</dbReference>
<dbReference type="AlphaFoldDB" id="A0A914EMW8"/>
<dbReference type="Proteomes" id="UP000887540">
    <property type="component" value="Unplaced"/>
</dbReference>
<dbReference type="InterPro" id="IPR002918">
    <property type="entry name" value="Lipase_EstA/Esterase_EstB"/>
</dbReference>
<proteinExistence type="predicted"/>
<dbReference type="GO" id="GO:0016298">
    <property type="term" value="F:lipase activity"/>
    <property type="evidence" value="ECO:0007669"/>
    <property type="project" value="TreeGrafter"/>
</dbReference>
<protein>
    <submittedName>
        <fullName evidence="2">Triacylglycerol lipase</fullName>
    </submittedName>
</protein>
<dbReference type="Pfam" id="PF01674">
    <property type="entry name" value="Lipase_2"/>
    <property type="match status" value="1"/>
</dbReference>
<dbReference type="Gene3D" id="3.40.50.1820">
    <property type="entry name" value="alpha/beta hydrolase"/>
    <property type="match status" value="1"/>
</dbReference>
<dbReference type="PANTHER" id="PTHR32015">
    <property type="entry name" value="FASTING INDUCED LIPASE"/>
    <property type="match status" value="1"/>
</dbReference>
<dbReference type="SUPFAM" id="SSF53474">
    <property type="entry name" value="alpha/beta-Hydrolases"/>
    <property type="match status" value="1"/>
</dbReference>